<feature type="compositionally biased region" description="Basic and acidic residues" evidence="1">
    <location>
        <begin position="167"/>
        <end position="177"/>
    </location>
</feature>
<feature type="chain" id="PRO_5011692806" evidence="2">
    <location>
        <begin position="21"/>
        <end position="177"/>
    </location>
</feature>
<dbReference type="EMBL" id="FOMJ01000006">
    <property type="protein sequence ID" value="SFD56177.1"/>
    <property type="molecule type" value="Genomic_DNA"/>
</dbReference>
<name>A0A1I1TC00_9GAMM</name>
<dbReference type="InterPro" id="IPR007446">
    <property type="entry name" value="PilP"/>
</dbReference>
<feature type="region of interest" description="Disordered" evidence="1">
    <location>
        <begin position="31"/>
        <end position="94"/>
    </location>
</feature>
<evidence type="ECO:0000256" key="1">
    <source>
        <dbReference type="SAM" id="MobiDB-lite"/>
    </source>
</evidence>
<protein>
    <submittedName>
        <fullName evidence="3">Type IV pilus assembly protein PilP</fullName>
    </submittedName>
</protein>
<feature type="region of interest" description="Disordered" evidence="1">
    <location>
        <begin position="153"/>
        <end position="177"/>
    </location>
</feature>
<accession>A0A1I1TC00</accession>
<dbReference type="Pfam" id="PF04351">
    <property type="entry name" value="PilP"/>
    <property type="match status" value="1"/>
</dbReference>
<dbReference type="OrthoDB" id="5296580at2"/>
<evidence type="ECO:0000313" key="3">
    <source>
        <dbReference type="EMBL" id="SFD56177.1"/>
    </source>
</evidence>
<evidence type="ECO:0000256" key="2">
    <source>
        <dbReference type="SAM" id="SignalP"/>
    </source>
</evidence>
<evidence type="ECO:0000313" key="4">
    <source>
        <dbReference type="Proteomes" id="UP000198611"/>
    </source>
</evidence>
<dbReference type="PIRSF" id="PIRSF016481">
    <property type="entry name" value="Pilus_assembly_PilP"/>
    <property type="match status" value="1"/>
</dbReference>
<keyword evidence="2" id="KW-0732">Signal</keyword>
<reference evidence="3 4" key="1">
    <citation type="submission" date="2016-10" db="EMBL/GenBank/DDBJ databases">
        <authorList>
            <person name="de Groot N.N."/>
        </authorList>
    </citation>
    <scope>NUCLEOTIDE SEQUENCE [LARGE SCALE GENOMIC DNA]</scope>
    <source>
        <strain evidence="3 4">HL3</strain>
    </source>
</reference>
<dbReference type="Proteomes" id="UP000198611">
    <property type="component" value="Unassembled WGS sequence"/>
</dbReference>
<organism evidence="3 4">
    <name type="scientific">Thiohalospira halophila DSM 15071</name>
    <dbReference type="NCBI Taxonomy" id="1123397"/>
    <lineage>
        <taxon>Bacteria</taxon>
        <taxon>Pseudomonadati</taxon>
        <taxon>Pseudomonadota</taxon>
        <taxon>Gammaproteobacteria</taxon>
        <taxon>Thiohalospirales</taxon>
        <taxon>Thiohalospiraceae</taxon>
        <taxon>Thiohalospira</taxon>
    </lineage>
</organism>
<dbReference type="RefSeq" id="WP_093428488.1">
    <property type="nucleotide sequence ID" value="NZ_FOMJ01000006.1"/>
</dbReference>
<dbReference type="STRING" id="1123397.SAMN05660831_01854"/>
<gene>
    <name evidence="3" type="ORF">SAMN05660831_01854</name>
</gene>
<dbReference type="Gene3D" id="2.30.30.830">
    <property type="match status" value="1"/>
</dbReference>
<proteinExistence type="predicted"/>
<dbReference type="PROSITE" id="PS51257">
    <property type="entry name" value="PROKAR_LIPOPROTEIN"/>
    <property type="match status" value="1"/>
</dbReference>
<keyword evidence="4" id="KW-1185">Reference proteome</keyword>
<sequence length="177" mass="19262">MTRYRSILAALVVLLLGACADPDLEELEARMASMESEARGEVAPLPTLNEPDPPAFATEGRNPMERPGGSEAATPDGAEGPGPEDGRKPDPLESYSLEGLRMVGTMGSGERRVALVEDPEGRLHSVAEGDYMGRNHGRVERITATTIELREWEEASDGWQQRNNTVTRDHARNGQEP</sequence>
<dbReference type="AlphaFoldDB" id="A0A1I1TC00"/>
<feature type="signal peptide" evidence="2">
    <location>
        <begin position="1"/>
        <end position="20"/>
    </location>
</feature>